<evidence type="ECO:0000256" key="1">
    <source>
        <dbReference type="SAM" id="MobiDB-lite"/>
    </source>
</evidence>
<feature type="signal peptide" evidence="2">
    <location>
        <begin position="1"/>
        <end position="19"/>
    </location>
</feature>
<protein>
    <submittedName>
        <fullName evidence="3 4">Uncharacterized protein</fullName>
    </submittedName>
</protein>
<proteinExistence type="predicted"/>
<reference evidence="3 5" key="1">
    <citation type="journal article" date="2012" name="Nature">
        <title>Algal genomes reveal evolutionary mosaicism and the fate of nucleomorphs.</title>
        <authorList>
            <consortium name="DOE Joint Genome Institute"/>
            <person name="Curtis B.A."/>
            <person name="Tanifuji G."/>
            <person name="Burki F."/>
            <person name="Gruber A."/>
            <person name="Irimia M."/>
            <person name="Maruyama S."/>
            <person name="Arias M.C."/>
            <person name="Ball S.G."/>
            <person name="Gile G.H."/>
            <person name="Hirakawa Y."/>
            <person name="Hopkins J.F."/>
            <person name="Kuo A."/>
            <person name="Rensing S.A."/>
            <person name="Schmutz J."/>
            <person name="Symeonidi A."/>
            <person name="Elias M."/>
            <person name="Eveleigh R.J."/>
            <person name="Herman E.K."/>
            <person name="Klute M.J."/>
            <person name="Nakayama T."/>
            <person name="Obornik M."/>
            <person name="Reyes-Prieto A."/>
            <person name="Armbrust E.V."/>
            <person name="Aves S.J."/>
            <person name="Beiko R.G."/>
            <person name="Coutinho P."/>
            <person name="Dacks J.B."/>
            <person name="Durnford D.G."/>
            <person name="Fast N.M."/>
            <person name="Green B.R."/>
            <person name="Grisdale C.J."/>
            <person name="Hempel F."/>
            <person name="Henrissat B."/>
            <person name="Hoppner M.P."/>
            <person name="Ishida K."/>
            <person name="Kim E."/>
            <person name="Koreny L."/>
            <person name="Kroth P.G."/>
            <person name="Liu Y."/>
            <person name="Malik S.B."/>
            <person name="Maier U.G."/>
            <person name="McRose D."/>
            <person name="Mock T."/>
            <person name="Neilson J.A."/>
            <person name="Onodera N.T."/>
            <person name="Poole A.M."/>
            <person name="Pritham E.J."/>
            <person name="Richards T.A."/>
            <person name="Rocap G."/>
            <person name="Roy S.W."/>
            <person name="Sarai C."/>
            <person name="Schaack S."/>
            <person name="Shirato S."/>
            <person name="Slamovits C.H."/>
            <person name="Spencer D.F."/>
            <person name="Suzuki S."/>
            <person name="Worden A.Z."/>
            <person name="Zauner S."/>
            <person name="Barry K."/>
            <person name="Bell C."/>
            <person name="Bharti A.K."/>
            <person name="Crow J.A."/>
            <person name="Grimwood J."/>
            <person name="Kramer R."/>
            <person name="Lindquist E."/>
            <person name="Lucas S."/>
            <person name="Salamov A."/>
            <person name="McFadden G.I."/>
            <person name="Lane C.E."/>
            <person name="Keeling P.J."/>
            <person name="Gray M.W."/>
            <person name="Grigoriev I.V."/>
            <person name="Archibald J.M."/>
        </authorList>
    </citation>
    <scope>NUCLEOTIDE SEQUENCE</scope>
    <source>
        <strain evidence="3 5">CCMP2712</strain>
    </source>
</reference>
<dbReference type="GeneID" id="17305875"/>
<dbReference type="KEGG" id="gtt:GUITHDRAFT_136350"/>
<dbReference type="Proteomes" id="UP000011087">
    <property type="component" value="Unassembled WGS sequence"/>
</dbReference>
<dbReference type="EMBL" id="JH992983">
    <property type="protein sequence ID" value="EKX49204.1"/>
    <property type="molecule type" value="Genomic_DNA"/>
</dbReference>
<evidence type="ECO:0000313" key="5">
    <source>
        <dbReference type="Proteomes" id="UP000011087"/>
    </source>
</evidence>
<evidence type="ECO:0000313" key="4">
    <source>
        <dbReference type="EnsemblProtists" id="EKX49204"/>
    </source>
</evidence>
<evidence type="ECO:0000313" key="3">
    <source>
        <dbReference type="EMBL" id="EKX49204.1"/>
    </source>
</evidence>
<feature type="compositionally biased region" description="Polar residues" evidence="1">
    <location>
        <begin position="148"/>
        <end position="157"/>
    </location>
</feature>
<evidence type="ECO:0000256" key="2">
    <source>
        <dbReference type="SAM" id="SignalP"/>
    </source>
</evidence>
<feature type="chain" id="PRO_5008771523" evidence="2">
    <location>
        <begin position="20"/>
        <end position="421"/>
    </location>
</feature>
<reference evidence="5" key="2">
    <citation type="submission" date="2012-11" db="EMBL/GenBank/DDBJ databases">
        <authorList>
            <person name="Kuo A."/>
            <person name="Curtis B.A."/>
            <person name="Tanifuji G."/>
            <person name="Burki F."/>
            <person name="Gruber A."/>
            <person name="Irimia M."/>
            <person name="Maruyama S."/>
            <person name="Arias M.C."/>
            <person name="Ball S.G."/>
            <person name="Gile G.H."/>
            <person name="Hirakawa Y."/>
            <person name="Hopkins J.F."/>
            <person name="Rensing S.A."/>
            <person name="Schmutz J."/>
            <person name="Symeonidi A."/>
            <person name="Elias M."/>
            <person name="Eveleigh R.J."/>
            <person name="Herman E.K."/>
            <person name="Klute M.J."/>
            <person name="Nakayama T."/>
            <person name="Obornik M."/>
            <person name="Reyes-Prieto A."/>
            <person name="Armbrust E.V."/>
            <person name="Aves S.J."/>
            <person name="Beiko R.G."/>
            <person name="Coutinho P."/>
            <person name="Dacks J.B."/>
            <person name="Durnford D.G."/>
            <person name="Fast N.M."/>
            <person name="Green B.R."/>
            <person name="Grisdale C."/>
            <person name="Hempe F."/>
            <person name="Henrissat B."/>
            <person name="Hoppner M.P."/>
            <person name="Ishida K.-I."/>
            <person name="Kim E."/>
            <person name="Koreny L."/>
            <person name="Kroth P.G."/>
            <person name="Liu Y."/>
            <person name="Malik S.-B."/>
            <person name="Maier U.G."/>
            <person name="McRose D."/>
            <person name="Mock T."/>
            <person name="Neilson J.A."/>
            <person name="Onodera N.T."/>
            <person name="Poole A.M."/>
            <person name="Pritham E.J."/>
            <person name="Richards T.A."/>
            <person name="Rocap G."/>
            <person name="Roy S.W."/>
            <person name="Sarai C."/>
            <person name="Schaack S."/>
            <person name="Shirato S."/>
            <person name="Slamovits C.H."/>
            <person name="Spencer D.F."/>
            <person name="Suzuki S."/>
            <person name="Worden A.Z."/>
            <person name="Zauner S."/>
            <person name="Barry K."/>
            <person name="Bell C."/>
            <person name="Bharti A.K."/>
            <person name="Crow J.A."/>
            <person name="Grimwood J."/>
            <person name="Kramer R."/>
            <person name="Lindquist E."/>
            <person name="Lucas S."/>
            <person name="Salamov A."/>
            <person name="McFadden G.I."/>
            <person name="Lane C.E."/>
            <person name="Keeling P.J."/>
            <person name="Gray M.W."/>
            <person name="Grigoriev I.V."/>
            <person name="Archibald J.M."/>
        </authorList>
    </citation>
    <scope>NUCLEOTIDE SEQUENCE</scope>
    <source>
        <strain evidence="5">CCMP2712</strain>
    </source>
</reference>
<dbReference type="HOGENOM" id="CLU_652915_0_0_1"/>
<keyword evidence="2" id="KW-0732">Signal</keyword>
<dbReference type="EnsemblProtists" id="EKX49204">
    <property type="protein sequence ID" value="EKX49204"/>
    <property type="gene ID" value="GUITHDRAFT_136350"/>
</dbReference>
<accession>L1JLX8</accession>
<sequence length="421" mass="47419">MKHGFMVMLLLSYLSCSSSFSGTMNPQHRGNYVRQCKSEEILRHGDEAGHLIMDKLLSNTFDAIMRQKNLDSSSVSATSSTSCMRELTRKSINAKEGAAKVLGDDLQKSSWGGGSAEGIEQPKANLKQEEQGVKEEMPVKPKAHIRLQDSSVSTDSLPTKALDEGPSSLLQQQEKLRKSEAAVECEGMRRSELEEQVLSLSRLVLDMEAKQGKETGRVRELELALEEESRRHRETCQVLRWEREQKLLQEQERLVNQRVAALREGASEVKAQEQGDALPPFWIRSSLSILQRNVEEMNRLVADAVGGSQHYQEAQEGEGHVEDTMSWTWEGIEDVLLRSSSACSNVVSVLRQRKQVAVPRSVTMMIQEIEERSMSIDERLEKLEHEVEVFVRHEGGPREEGGEKETVTVADWMVMLESEKG</sequence>
<feature type="region of interest" description="Disordered" evidence="1">
    <location>
        <begin position="105"/>
        <end position="166"/>
    </location>
</feature>
<name>L1JLX8_GUITC</name>
<organism evidence="3">
    <name type="scientific">Guillardia theta (strain CCMP2712)</name>
    <name type="common">Cryptophyte</name>
    <dbReference type="NCBI Taxonomy" id="905079"/>
    <lineage>
        <taxon>Eukaryota</taxon>
        <taxon>Cryptophyceae</taxon>
        <taxon>Pyrenomonadales</taxon>
        <taxon>Geminigeraceae</taxon>
        <taxon>Guillardia</taxon>
    </lineage>
</organism>
<reference evidence="4" key="3">
    <citation type="submission" date="2016-03" db="UniProtKB">
        <authorList>
            <consortium name="EnsemblProtists"/>
        </authorList>
    </citation>
    <scope>IDENTIFICATION</scope>
</reference>
<feature type="compositionally biased region" description="Basic and acidic residues" evidence="1">
    <location>
        <begin position="126"/>
        <end position="139"/>
    </location>
</feature>
<gene>
    <name evidence="3" type="ORF">GUITHDRAFT_136350</name>
</gene>
<dbReference type="PaxDb" id="55529-EKX49204"/>
<keyword evidence="5" id="KW-1185">Reference proteome</keyword>
<dbReference type="RefSeq" id="XP_005836184.1">
    <property type="nucleotide sequence ID" value="XM_005836127.1"/>
</dbReference>
<dbReference type="AlphaFoldDB" id="L1JLX8"/>